<accession>A0A8K0GLF2</accession>
<dbReference type="AlphaFoldDB" id="A0A8K0GLF2"/>
<dbReference type="Proteomes" id="UP000801492">
    <property type="component" value="Unassembled WGS sequence"/>
</dbReference>
<organism evidence="3 4">
    <name type="scientific">Ignelater luminosus</name>
    <name type="common">Cucubano</name>
    <name type="synonym">Pyrophorus luminosus</name>
    <dbReference type="NCBI Taxonomy" id="2038154"/>
    <lineage>
        <taxon>Eukaryota</taxon>
        <taxon>Metazoa</taxon>
        <taxon>Ecdysozoa</taxon>
        <taxon>Arthropoda</taxon>
        <taxon>Hexapoda</taxon>
        <taxon>Insecta</taxon>
        <taxon>Pterygota</taxon>
        <taxon>Neoptera</taxon>
        <taxon>Endopterygota</taxon>
        <taxon>Coleoptera</taxon>
        <taxon>Polyphaga</taxon>
        <taxon>Elateriformia</taxon>
        <taxon>Elateroidea</taxon>
        <taxon>Elateridae</taxon>
        <taxon>Agrypninae</taxon>
        <taxon>Pyrophorini</taxon>
        <taxon>Ignelater</taxon>
    </lineage>
</organism>
<evidence type="ECO:0000313" key="3">
    <source>
        <dbReference type="EMBL" id="KAF2901993.1"/>
    </source>
</evidence>
<evidence type="ECO:0000313" key="4">
    <source>
        <dbReference type="Proteomes" id="UP000801492"/>
    </source>
</evidence>
<dbReference type="SUPFAM" id="SSF52972">
    <property type="entry name" value="ITPase-like"/>
    <property type="match status" value="1"/>
</dbReference>
<evidence type="ECO:0000256" key="2">
    <source>
        <dbReference type="ARBA" id="ARBA00022801"/>
    </source>
</evidence>
<dbReference type="GO" id="GO:0047429">
    <property type="term" value="F:nucleoside triphosphate diphosphatase activity"/>
    <property type="evidence" value="ECO:0007669"/>
    <property type="project" value="InterPro"/>
</dbReference>
<dbReference type="PANTHER" id="PTHR43213">
    <property type="entry name" value="BIFUNCTIONAL DTTP/UTP PYROPHOSPHATASE/METHYLTRANSFERASE PROTEIN-RELATED"/>
    <property type="match status" value="1"/>
</dbReference>
<reference evidence="3" key="1">
    <citation type="submission" date="2019-08" db="EMBL/GenBank/DDBJ databases">
        <title>The genome of the North American firefly Photinus pyralis.</title>
        <authorList>
            <consortium name="Photinus pyralis genome working group"/>
            <person name="Fallon T.R."/>
            <person name="Sander Lower S.E."/>
            <person name="Weng J.-K."/>
        </authorList>
    </citation>
    <scope>NUCLEOTIDE SEQUENCE</scope>
    <source>
        <strain evidence="3">TRF0915ILg1</strain>
        <tissue evidence="3">Whole body</tissue>
    </source>
</reference>
<keyword evidence="4" id="KW-1185">Reference proteome</keyword>
<dbReference type="PIRSF" id="PIRSF006305">
    <property type="entry name" value="Maf"/>
    <property type="match status" value="1"/>
</dbReference>
<keyword evidence="2" id="KW-0378">Hydrolase</keyword>
<gene>
    <name evidence="3" type="ORF">ILUMI_04193</name>
</gene>
<protein>
    <submittedName>
        <fullName evidence="3">Uncharacterized protein</fullName>
    </submittedName>
</protein>
<dbReference type="OrthoDB" id="10267058at2759"/>
<comment type="cofactor">
    <cofactor evidence="1">
        <name>a divalent metal cation</name>
        <dbReference type="ChEBI" id="CHEBI:60240"/>
    </cofactor>
</comment>
<dbReference type="HAMAP" id="MF_00528">
    <property type="entry name" value="Maf"/>
    <property type="match status" value="1"/>
</dbReference>
<dbReference type="PANTHER" id="PTHR43213:SF5">
    <property type="entry name" value="BIFUNCTIONAL DTTP_UTP PYROPHOSPHATASE_METHYLTRANSFERASE PROTEIN-RELATED"/>
    <property type="match status" value="1"/>
</dbReference>
<dbReference type="InterPro" id="IPR003697">
    <property type="entry name" value="Maf-like"/>
</dbReference>
<dbReference type="Gene3D" id="3.90.950.10">
    <property type="match status" value="1"/>
</dbReference>
<comment type="caution">
    <text evidence="3">The sequence shown here is derived from an EMBL/GenBank/DDBJ whole genome shotgun (WGS) entry which is preliminary data.</text>
</comment>
<sequence>MFPADIHEELKSLHIVLASSSKIRENLLKRLNLNIEAYAPNFEEDLNTDHYSISDFVEETALRKVIDVESYLNERGIRPDMIIGADTMVEHQGQLYGKPKTKEEAVSILAKLTSSQLPNIVHTGVVIKYKNQIVKFVESTIVYMTKLTRKEILTYVDTEEAMNCAGGFAIQGLASAFIERIEGDYNNVTGLPLCRLRKELIRLFSINGFQC</sequence>
<dbReference type="CDD" id="cd00555">
    <property type="entry name" value="Maf"/>
    <property type="match status" value="1"/>
</dbReference>
<evidence type="ECO:0000256" key="1">
    <source>
        <dbReference type="ARBA" id="ARBA00001968"/>
    </source>
</evidence>
<dbReference type="Pfam" id="PF02545">
    <property type="entry name" value="Maf"/>
    <property type="match status" value="1"/>
</dbReference>
<dbReference type="EMBL" id="VTPC01001429">
    <property type="protein sequence ID" value="KAF2901993.1"/>
    <property type="molecule type" value="Genomic_DNA"/>
</dbReference>
<dbReference type="InterPro" id="IPR029001">
    <property type="entry name" value="ITPase-like_fam"/>
</dbReference>
<proteinExistence type="inferred from homology"/>
<dbReference type="NCBIfam" id="TIGR00172">
    <property type="entry name" value="maf"/>
    <property type="match status" value="1"/>
</dbReference>
<name>A0A8K0GLF2_IGNLU</name>